<proteinExistence type="predicted"/>
<dbReference type="STRING" id="230819.A0A5C3KSJ7"/>
<dbReference type="EMBL" id="ML210232">
    <property type="protein sequence ID" value="TFK22793.1"/>
    <property type="molecule type" value="Genomic_DNA"/>
</dbReference>
<gene>
    <name evidence="2" type="ORF">FA15DRAFT_681483</name>
</gene>
<organism evidence="2 3">
    <name type="scientific">Coprinopsis marcescibilis</name>
    <name type="common">Agaric fungus</name>
    <name type="synonym">Psathyrella marcescibilis</name>
    <dbReference type="NCBI Taxonomy" id="230819"/>
    <lineage>
        <taxon>Eukaryota</taxon>
        <taxon>Fungi</taxon>
        <taxon>Dikarya</taxon>
        <taxon>Basidiomycota</taxon>
        <taxon>Agaricomycotina</taxon>
        <taxon>Agaricomycetes</taxon>
        <taxon>Agaricomycetidae</taxon>
        <taxon>Agaricales</taxon>
        <taxon>Agaricineae</taxon>
        <taxon>Psathyrellaceae</taxon>
        <taxon>Coprinopsis</taxon>
    </lineage>
</organism>
<dbReference type="PANTHER" id="PTHR46177">
    <property type="entry name" value="INTEGRASE CATALYTIC DOMAIN-CONTAINING PROTEIN"/>
    <property type="match status" value="1"/>
</dbReference>
<sequence length="351" mass="39499">MARHSPSHRAALSNNASGSNQFCTCSIIEDIPDLVEHVQCYYNEGVQQKDIPGHLAHECNGTAISLAYIKKLCKKFNISTTRHSNLSNEEKGAAILEITEEDPDFTRQFLKAENSIAAENRHPLTQKQHATGIHSAGPNEEWNLDRHEKILLSMGVGVYGIIDKFSQMELALYAVPNTRDAGVPITVYLRVVKKWGGMPVSSTSDKGAELGQLIPLTIFRAKFQPHILEDQVPSHMAVTSTKNITCECGWWPLWDAELKNILHFYNSGQGDAGFHKNDDFHIQLAHWTWGSVVQNRLDSYVKENQFGTDEMVHLFKDLYHLISSPSLTAMNGWTIFHDMLECYLARAQNIP</sequence>
<dbReference type="OrthoDB" id="5392716at2759"/>
<evidence type="ECO:0000313" key="2">
    <source>
        <dbReference type="EMBL" id="TFK22793.1"/>
    </source>
</evidence>
<keyword evidence="3" id="KW-1185">Reference proteome</keyword>
<protein>
    <recommendedName>
        <fullName evidence="1">Integrase core domain-containing protein</fullName>
    </recommendedName>
</protein>
<dbReference type="AlphaFoldDB" id="A0A5C3KSJ7"/>
<dbReference type="InterPro" id="IPR058913">
    <property type="entry name" value="Integrase_dom_put"/>
</dbReference>
<evidence type="ECO:0000313" key="3">
    <source>
        <dbReference type="Proteomes" id="UP000307440"/>
    </source>
</evidence>
<name>A0A5C3KSJ7_COPMA</name>
<dbReference type="Proteomes" id="UP000307440">
    <property type="component" value="Unassembled WGS sequence"/>
</dbReference>
<dbReference type="Pfam" id="PF24764">
    <property type="entry name" value="rva_4"/>
    <property type="match status" value="1"/>
</dbReference>
<accession>A0A5C3KSJ7</accession>
<reference evidence="2 3" key="1">
    <citation type="journal article" date="2019" name="Nat. Ecol. Evol.">
        <title>Megaphylogeny resolves global patterns of mushroom evolution.</title>
        <authorList>
            <person name="Varga T."/>
            <person name="Krizsan K."/>
            <person name="Foldi C."/>
            <person name="Dima B."/>
            <person name="Sanchez-Garcia M."/>
            <person name="Sanchez-Ramirez S."/>
            <person name="Szollosi G.J."/>
            <person name="Szarkandi J.G."/>
            <person name="Papp V."/>
            <person name="Albert L."/>
            <person name="Andreopoulos W."/>
            <person name="Angelini C."/>
            <person name="Antonin V."/>
            <person name="Barry K.W."/>
            <person name="Bougher N.L."/>
            <person name="Buchanan P."/>
            <person name="Buyck B."/>
            <person name="Bense V."/>
            <person name="Catcheside P."/>
            <person name="Chovatia M."/>
            <person name="Cooper J."/>
            <person name="Damon W."/>
            <person name="Desjardin D."/>
            <person name="Finy P."/>
            <person name="Geml J."/>
            <person name="Haridas S."/>
            <person name="Hughes K."/>
            <person name="Justo A."/>
            <person name="Karasinski D."/>
            <person name="Kautmanova I."/>
            <person name="Kiss B."/>
            <person name="Kocsube S."/>
            <person name="Kotiranta H."/>
            <person name="LaButti K.M."/>
            <person name="Lechner B.E."/>
            <person name="Liimatainen K."/>
            <person name="Lipzen A."/>
            <person name="Lukacs Z."/>
            <person name="Mihaltcheva S."/>
            <person name="Morgado L.N."/>
            <person name="Niskanen T."/>
            <person name="Noordeloos M.E."/>
            <person name="Ohm R.A."/>
            <person name="Ortiz-Santana B."/>
            <person name="Ovrebo C."/>
            <person name="Racz N."/>
            <person name="Riley R."/>
            <person name="Savchenko A."/>
            <person name="Shiryaev A."/>
            <person name="Soop K."/>
            <person name="Spirin V."/>
            <person name="Szebenyi C."/>
            <person name="Tomsovsky M."/>
            <person name="Tulloss R.E."/>
            <person name="Uehling J."/>
            <person name="Grigoriev I.V."/>
            <person name="Vagvolgyi C."/>
            <person name="Papp T."/>
            <person name="Martin F.M."/>
            <person name="Miettinen O."/>
            <person name="Hibbett D.S."/>
            <person name="Nagy L.G."/>
        </authorList>
    </citation>
    <scope>NUCLEOTIDE SEQUENCE [LARGE SCALE GENOMIC DNA]</scope>
    <source>
        <strain evidence="2 3">CBS 121175</strain>
    </source>
</reference>
<evidence type="ECO:0000259" key="1">
    <source>
        <dbReference type="Pfam" id="PF24764"/>
    </source>
</evidence>
<dbReference type="PANTHER" id="PTHR46177:SF1">
    <property type="entry name" value="INTEGRASE CATALYTIC DOMAIN-CONTAINING PROTEIN"/>
    <property type="match status" value="1"/>
</dbReference>
<feature type="domain" description="Integrase core" evidence="1">
    <location>
        <begin position="135"/>
        <end position="303"/>
    </location>
</feature>